<feature type="compositionally biased region" description="Acidic residues" evidence="5">
    <location>
        <begin position="656"/>
        <end position="674"/>
    </location>
</feature>
<evidence type="ECO:0000256" key="3">
    <source>
        <dbReference type="ARBA" id="ARBA00023242"/>
    </source>
</evidence>
<dbReference type="PANTHER" id="PTHR12346:SF0">
    <property type="entry name" value="SIN3A, ISOFORM G"/>
    <property type="match status" value="1"/>
</dbReference>
<feature type="region of interest" description="Disordered" evidence="5">
    <location>
        <begin position="1285"/>
        <end position="1304"/>
    </location>
</feature>
<feature type="region of interest" description="Disordered" evidence="5">
    <location>
        <begin position="653"/>
        <end position="703"/>
    </location>
</feature>
<feature type="compositionally biased region" description="Acidic residues" evidence="5">
    <location>
        <begin position="693"/>
        <end position="703"/>
    </location>
</feature>
<feature type="compositionally biased region" description="Basic residues" evidence="5">
    <location>
        <begin position="1255"/>
        <end position="1264"/>
    </location>
</feature>
<evidence type="ECO:0000256" key="1">
    <source>
        <dbReference type="ARBA" id="ARBA00004123"/>
    </source>
</evidence>
<dbReference type="Gene3D" id="1.20.1160.11">
    <property type="entry name" value="Paired amphipathic helix"/>
    <property type="match status" value="2"/>
</dbReference>
<dbReference type="GO" id="GO:0070822">
    <property type="term" value="C:Sin3-type complex"/>
    <property type="evidence" value="ECO:0007669"/>
    <property type="project" value="TreeGrafter"/>
</dbReference>
<feature type="compositionally biased region" description="Basic residues" evidence="5">
    <location>
        <begin position="1271"/>
        <end position="1280"/>
    </location>
</feature>
<keyword evidence="8" id="KW-1185">Reference proteome</keyword>
<accession>A0A8X6GYU6</accession>
<keyword evidence="3 4" id="KW-0539">Nucleus</keyword>
<dbReference type="Pfam" id="PF16879">
    <property type="entry name" value="Sin3a_C"/>
    <property type="match status" value="1"/>
</dbReference>
<evidence type="ECO:0000256" key="5">
    <source>
        <dbReference type="SAM" id="MobiDB-lite"/>
    </source>
</evidence>
<dbReference type="InterPro" id="IPR031693">
    <property type="entry name" value="Sin3_C"/>
</dbReference>
<dbReference type="GO" id="GO:0000122">
    <property type="term" value="P:negative regulation of transcription by RNA polymerase II"/>
    <property type="evidence" value="ECO:0007669"/>
    <property type="project" value="TreeGrafter"/>
</dbReference>
<dbReference type="EMBL" id="BMAO01006832">
    <property type="protein sequence ID" value="GFR11870.1"/>
    <property type="molecule type" value="Genomic_DNA"/>
</dbReference>
<evidence type="ECO:0000256" key="2">
    <source>
        <dbReference type="ARBA" id="ARBA00022491"/>
    </source>
</evidence>
<evidence type="ECO:0000259" key="6">
    <source>
        <dbReference type="SMART" id="SM00761"/>
    </source>
</evidence>
<dbReference type="SMART" id="SM00761">
    <property type="entry name" value="HDAC_interact"/>
    <property type="match status" value="1"/>
</dbReference>
<dbReference type="PANTHER" id="PTHR12346">
    <property type="entry name" value="SIN3B-RELATED"/>
    <property type="match status" value="1"/>
</dbReference>
<feature type="region of interest" description="Disordered" evidence="5">
    <location>
        <begin position="1246"/>
        <end position="1280"/>
    </location>
</feature>
<sequence length="1452" mass="168271">MNEDKMSDLQRIAHQQQAASLARAHYQALQRIIENRLPSKLCVESALAYYEAAKRILSERDFAELRSLMKKSNEPNVDMVYIFAKLTHVLQNYPDLMQAFGMFLPSVVNLPFQSGVFPILHKIESENKEDSAVVKCEPMEMPSTSSNEQMFEVPSSNETDSNLSQNDTFDKREPNSLKKMYEKRAKSFLDKVEDRFKEEPHIYIRYIELLSSLRNNSLCNQNDIESDVLLEVQDLFYGHDDLIDDFKSFISNAVCESPEDLSKISVVNDPSIASVYKYGTYEELLFFDKVRAAVGYEEVYINFLRCLNLFIEDIVTRSELLKMCTPFLGPYPELLKQFKDILGFKENGDNIEAIPMRVIELENRRNELENAADIDFSTGGRNGVSYRALPKDFKQPKCSGRTALCDEVLNDTWVSFPACSEYSNFGASRKTQYKDIINRCEEERFELDMAISANNYTYQILENVQKKMSKMSAEERNAFTLDDYLGGTSIVIQRKALHRLYGDKTEELVEGLKRNPLLAIPIVLKRLKVKEEEWKEHQKKFNVIWRNQVDQYYLKSLDHQGINFRQNDVKSFHPKSLLNEMEMVYAENKENQTNSKAHFILEFKEVEVFLDAINLMLQYLKKLPGIYRGDKLKIELVIRSFIPDIFCAPRATKNDDDLEMDEENNGEPIDVDNDSGERSGQNSSVGSNKDEVSSEVDSDEDDLSDESFIKEIDVFDKMDPLPVTNLPYTLFFVSKAWFIFFRQFHILFERLSRLLHESNCKQNLLKQNGDTCIQEEMPKPSYKELIDGLNQFLSGAIDYSQFEEKARSLFGIHAFISFTMDKLILSIVRQLQQVVTDDLCKECTAIFIQHIKKISTSGCASPLEASQLEYKYLQRVKNIMDDEKLFKIIWHKEDRVLTIELLECEIEETYPDPVEAEKWSHYLDTYITEDNCCEELLTQVQQLPVILPRNLRKQMLLWKNRVAQVEKQWQQKESAKYLKKHSPLSARKKRTLSAIAPILRKKQRPSSIPEGNVHPSCSGMVLNNVNEQNNFDNSVSIKKEPVEELFESNKELGSEENLNKTVADGQVIIKMEDMEEPVIVIDPGKVVNCPVNESEVIDIAAVFALNVKTEELSPKSVQEFADQDIKETFIKVKIKEEIVDQDLKETFVNLTIKDETSNEEAEKMDVDEKNSCNSVVSSEKKYVSVVEPGEASDDNISEKKTGDGMLPHTEIFLRNTDSNIDLKSKVDNTVIEVAHNVAGTIKTEVTDSQTENAKGKKQLKRKTSPKCGYSTKRRKRTNRSYVKRKMKRSIPRNLHSNKEKQRRQEKYKFEALDDPTFDFKYFSELPESDKVSYLALKYVRIQDDEEVAFKTGSFKMHFVQNCELFVHRKDSLTRAREVHQAVSEIKTSNFNAWHRIWLDRYVIPSMFKYCNDWLQRSDPKKFKLMRVTVSDCTKPPYIPYNKYKVCYYKTVS</sequence>
<dbReference type="InterPro" id="IPR036600">
    <property type="entry name" value="PAH_sf"/>
</dbReference>
<dbReference type="OrthoDB" id="6431615at2759"/>
<dbReference type="PROSITE" id="PS51477">
    <property type="entry name" value="PAH"/>
    <property type="match status" value="2"/>
</dbReference>
<organism evidence="7 8">
    <name type="scientific">Trichonephila clavata</name>
    <name type="common">Joro spider</name>
    <name type="synonym">Nephila clavata</name>
    <dbReference type="NCBI Taxonomy" id="2740835"/>
    <lineage>
        <taxon>Eukaryota</taxon>
        <taxon>Metazoa</taxon>
        <taxon>Ecdysozoa</taxon>
        <taxon>Arthropoda</taxon>
        <taxon>Chelicerata</taxon>
        <taxon>Arachnida</taxon>
        <taxon>Araneae</taxon>
        <taxon>Araneomorphae</taxon>
        <taxon>Entelegynae</taxon>
        <taxon>Araneoidea</taxon>
        <taxon>Nephilidae</taxon>
        <taxon>Trichonephila</taxon>
    </lineage>
</organism>
<evidence type="ECO:0000256" key="4">
    <source>
        <dbReference type="PROSITE-ProRule" id="PRU00810"/>
    </source>
</evidence>
<name>A0A8X6GYU6_TRICU</name>
<feature type="compositionally biased region" description="Polar residues" evidence="5">
    <location>
        <begin position="142"/>
        <end position="167"/>
    </location>
</feature>
<reference evidence="7" key="1">
    <citation type="submission" date="2020-07" db="EMBL/GenBank/DDBJ databases">
        <title>Multicomponent nature underlies the extraordinary mechanical properties of spider dragline silk.</title>
        <authorList>
            <person name="Kono N."/>
            <person name="Nakamura H."/>
            <person name="Mori M."/>
            <person name="Yoshida Y."/>
            <person name="Ohtoshi R."/>
            <person name="Malay A.D."/>
            <person name="Moran D.A.P."/>
            <person name="Tomita M."/>
            <person name="Numata K."/>
            <person name="Arakawa K."/>
        </authorList>
    </citation>
    <scope>NUCLEOTIDE SEQUENCE</scope>
</reference>
<dbReference type="SUPFAM" id="SSF47762">
    <property type="entry name" value="PAH2 domain"/>
    <property type="match status" value="3"/>
</dbReference>
<feature type="region of interest" description="Disordered" evidence="5">
    <location>
        <begin position="141"/>
        <end position="172"/>
    </location>
</feature>
<dbReference type="Pfam" id="PF02671">
    <property type="entry name" value="PAH"/>
    <property type="match status" value="2"/>
</dbReference>
<feature type="domain" description="Histone deacetylase interacting" evidence="6">
    <location>
        <begin position="378"/>
        <end position="478"/>
    </location>
</feature>
<evidence type="ECO:0000313" key="7">
    <source>
        <dbReference type="EMBL" id="GFR11870.1"/>
    </source>
</evidence>
<feature type="compositionally biased region" description="Polar residues" evidence="5">
    <location>
        <begin position="678"/>
        <end position="687"/>
    </location>
</feature>
<dbReference type="InterPro" id="IPR039774">
    <property type="entry name" value="Sin3-like"/>
</dbReference>
<comment type="caution">
    <text evidence="7">The sequence shown here is derived from an EMBL/GenBank/DDBJ whole genome shotgun (WGS) entry which is preliminary data.</text>
</comment>
<dbReference type="InterPro" id="IPR013194">
    <property type="entry name" value="HDAC_interact_dom"/>
</dbReference>
<feature type="region of interest" description="Disordered" evidence="5">
    <location>
        <begin position="1183"/>
        <end position="1203"/>
    </location>
</feature>
<dbReference type="Pfam" id="PF08295">
    <property type="entry name" value="Sin3_corepress"/>
    <property type="match status" value="1"/>
</dbReference>
<dbReference type="Proteomes" id="UP000887116">
    <property type="component" value="Unassembled WGS sequence"/>
</dbReference>
<proteinExistence type="predicted"/>
<evidence type="ECO:0000313" key="8">
    <source>
        <dbReference type="Proteomes" id="UP000887116"/>
    </source>
</evidence>
<protein>
    <submittedName>
        <fullName evidence="7">Paired amphipathic helix protein Sin3a</fullName>
    </submittedName>
</protein>
<dbReference type="FunFam" id="1.20.1160.11:FF:000002">
    <property type="entry name" value="Paired amphipathic helix protein SIN3"/>
    <property type="match status" value="1"/>
</dbReference>
<keyword evidence="2" id="KW-0678">Repressor</keyword>
<gene>
    <name evidence="7" type="primary">Sin3a</name>
    <name evidence="7" type="ORF">TNCT_625811</name>
</gene>
<comment type="subcellular location">
    <subcellularLocation>
        <location evidence="1 4">Nucleus</location>
    </subcellularLocation>
</comment>
<dbReference type="InterPro" id="IPR003822">
    <property type="entry name" value="PAH"/>
</dbReference>
<dbReference type="GO" id="GO:0003714">
    <property type="term" value="F:transcription corepressor activity"/>
    <property type="evidence" value="ECO:0007669"/>
    <property type="project" value="InterPro"/>
</dbReference>